<dbReference type="RefSeq" id="XP_052946152.1">
    <property type="nucleotide sequence ID" value="XM_053087289.1"/>
</dbReference>
<dbReference type="InterPro" id="IPR036250">
    <property type="entry name" value="AcylCo_DH-like_C"/>
</dbReference>
<dbReference type="Gene3D" id="2.40.110.10">
    <property type="entry name" value="Butyryl-CoA Dehydrogenase, subunit A, domain 2"/>
    <property type="match status" value="1"/>
</dbReference>
<keyword evidence="5 7" id="KW-0274">FAD</keyword>
<dbReference type="SUPFAM" id="SSF56645">
    <property type="entry name" value="Acyl-CoA dehydrogenase NM domain-like"/>
    <property type="match status" value="1"/>
</dbReference>
<evidence type="ECO:0000256" key="6">
    <source>
        <dbReference type="ARBA" id="ARBA00023002"/>
    </source>
</evidence>
<dbReference type="InterPro" id="IPR013786">
    <property type="entry name" value="AcylCoA_DH/ox_N"/>
</dbReference>
<gene>
    <name evidence="11" type="ORF">MKK02DRAFT_26996</name>
</gene>
<evidence type="ECO:0000256" key="2">
    <source>
        <dbReference type="ARBA" id="ARBA00009347"/>
    </source>
</evidence>
<evidence type="ECO:0000259" key="8">
    <source>
        <dbReference type="Pfam" id="PF00441"/>
    </source>
</evidence>
<evidence type="ECO:0000256" key="1">
    <source>
        <dbReference type="ARBA" id="ARBA00001974"/>
    </source>
</evidence>
<evidence type="ECO:0000256" key="3">
    <source>
        <dbReference type="ARBA" id="ARBA00011738"/>
    </source>
</evidence>
<evidence type="ECO:0000313" key="12">
    <source>
        <dbReference type="Proteomes" id="UP001164286"/>
    </source>
</evidence>
<dbReference type="Gene3D" id="1.20.140.10">
    <property type="entry name" value="Butyryl-CoA Dehydrogenase, subunit A, domain 3"/>
    <property type="match status" value="1"/>
</dbReference>
<evidence type="ECO:0000256" key="4">
    <source>
        <dbReference type="ARBA" id="ARBA00022630"/>
    </source>
</evidence>
<feature type="domain" description="Acyl-CoA dehydrogenase/oxidase N-terminal" evidence="10">
    <location>
        <begin position="47"/>
        <end position="156"/>
    </location>
</feature>
<sequence length="463" mass="50841">MSDQRIFQYVPSGAWGLVEPLFSQRAKSLLLTLIDFVENDVLPAENLFHAQLAPHGPERWKSIPAVLEELKNKAKKQGLWNLWLSKGEFSGMAGGSGGGLTNLEYAVMAEIMGHSVILAPQATNCSAPDTGNMEVLARFGTQAQKDKYLGRLLQGEIRSSFSMTEYGVASSDATNLKNTTARVEGDKVIVNGHKWWISGAGDPRNAIHIVLAVTDPSNPSPHKRHSLVLVQPSSKGVDVVRPLQVFGYDDAPEGHCEVKYKDVVIGVEEGIVGGRAGLGRGFEIIQARLGPGRLHHCMRSIGMASKALELLMQRVTDPIRKTFGKELHQHGTILADIANSRAEIDQARLLVLAAARQIDLHGAKAAMKDIGISKFTVPTMALRVVDRAIQVHGAEGICQDTHLPYFYAQLRTLRFADGPDEVHVQQIGKQELKRVPMLRERYDGVRKREEALFKAHGKVKAKL</sequence>
<dbReference type="PANTHER" id="PTHR48083">
    <property type="entry name" value="MEDIUM-CHAIN SPECIFIC ACYL-COA DEHYDROGENASE, MITOCHONDRIAL-RELATED"/>
    <property type="match status" value="1"/>
</dbReference>
<dbReference type="GO" id="GO:0003995">
    <property type="term" value="F:acyl-CoA dehydrogenase activity"/>
    <property type="evidence" value="ECO:0007669"/>
    <property type="project" value="TreeGrafter"/>
</dbReference>
<organism evidence="11 12">
    <name type="scientific">Dioszegia hungarica</name>
    <dbReference type="NCBI Taxonomy" id="4972"/>
    <lineage>
        <taxon>Eukaryota</taxon>
        <taxon>Fungi</taxon>
        <taxon>Dikarya</taxon>
        <taxon>Basidiomycota</taxon>
        <taxon>Agaricomycotina</taxon>
        <taxon>Tremellomycetes</taxon>
        <taxon>Tremellales</taxon>
        <taxon>Bulleribasidiaceae</taxon>
        <taxon>Dioszegia</taxon>
    </lineage>
</organism>
<accession>A0AA38LUW9</accession>
<dbReference type="GO" id="GO:0033539">
    <property type="term" value="P:fatty acid beta-oxidation using acyl-CoA dehydrogenase"/>
    <property type="evidence" value="ECO:0007669"/>
    <property type="project" value="TreeGrafter"/>
</dbReference>
<dbReference type="Pfam" id="PF00441">
    <property type="entry name" value="Acyl-CoA_dh_1"/>
    <property type="match status" value="1"/>
</dbReference>
<name>A0AA38LUW9_9TREE</name>
<dbReference type="InterPro" id="IPR009100">
    <property type="entry name" value="AcylCoA_DH/oxidase_NM_dom_sf"/>
</dbReference>
<dbReference type="InterPro" id="IPR037069">
    <property type="entry name" value="AcylCoA_DH/ox_N_sf"/>
</dbReference>
<feature type="domain" description="Acyl-CoA oxidase/dehydrogenase middle" evidence="9">
    <location>
        <begin position="160"/>
        <end position="263"/>
    </location>
</feature>
<dbReference type="InterPro" id="IPR006091">
    <property type="entry name" value="Acyl-CoA_Oxase/DH_mid-dom"/>
</dbReference>
<dbReference type="GeneID" id="77726490"/>
<protein>
    <submittedName>
        <fullName evidence="11">Acyl-CoA dehydrogenase</fullName>
    </submittedName>
</protein>
<comment type="caution">
    <text evidence="11">The sequence shown here is derived from an EMBL/GenBank/DDBJ whole genome shotgun (WGS) entry which is preliminary data.</text>
</comment>
<keyword evidence="6 7" id="KW-0560">Oxidoreductase</keyword>
<evidence type="ECO:0000259" key="9">
    <source>
        <dbReference type="Pfam" id="PF02770"/>
    </source>
</evidence>
<proteinExistence type="inferred from homology"/>
<evidence type="ECO:0000313" key="11">
    <source>
        <dbReference type="EMBL" id="KAI9636375.1"/>
    </source>
</evidence>
<reference evidence="11" key="1">
    <citation type="journal article" date="2022" name="G3 (Bethesda)">
        <title>High quality genome of the basidiomycete yeast Dioszegia hungarica PDD-24b-2 isolated from cloud water.</title>
        <authorList>
            <person name="Jarrige D."/>
            <person name="Haridas S."/>
            <person name="Bleykasten-Grosshans C."/>
            <person name="Joly M."/>
            <person name="Nadalig T."/>
            <person name="Sancelme M."/>
            <person name="Vuilleumier S."/>
            <person name="Grigoriev I.V."/>
            <person name="Amato P."/>
            <person name="Bringel F."/>
        </authorList>
    </citation>
    <scope>NUCLEOTIDE SEQUENCE</scope>
    <source>
        <strain evidence="11">PDD-24b-2</strain>
    </source>
</reference>
<feature type="domain" description="Acyl-CoA dehydrogenase/oxidase C-terminal" evidence="8">
    <location>
        <begin position="279"/>
        <end position="430"/>
    </location>
</feature>
<dbReference type="GO" id="GO:0005737">
    <property type="term" value="C:cytoplasm"/>
    <property type="evidence" value="ECO:0007669"/>
    <property type="project" value="TreeGrafter"/>
</dbReference>
<dbReference type="Pfam" id="PF02770">
    <property type="entry name" value="Acyl-CoA_dh_M"/>
    <property type="match status" value="1"/>
</dbReference>
<keyword evidence="12" id="KW-1185">Reference proteome</keyword>
<dbReference type="InterPro" id="IPR050741">
    <property type="entry name" value="Acyl-CoA_dehydrogenase"/>
</dbReference>
<dbReference type="InterPro" id="IPR046373">
    <property type="entry name" value="Acyl-CoA_Oxase/DH_mid-dom_sf"/>
</dbReference>
<dbReference type="Proteomes" id="UP001164286">
    <property type="component" value="Unassembled WGS sequence"/>
</dbReference>
<comment type="cofactor">
    <cofactor evidence="1 7">
        <name>FAD</name>
        <dbReference type="ChEBI" id="CHEBI:57692"/>
    </cofactor>
</comment>
<comment type="similarity">
    <text evidence="2 7">Belongs to the acyl-CoA dehydrogenase family.</text>
</comment>
<dbReference type="EMBL" id="JAKWFO010000005">
    <property type="protein sequence ID" value="KAI9636375.1"/>
    <property type="molecule type" value="Genomic_DNA"/>
</dbReference>
<dbReference type="AlphaFoldDB" id="A0AA38LUW9"/>
<dbReference type="InterPro" id="IPR009075">
    <property type="entry name" value="AcylCo_DH/oxidase_C"/>
</dbReference>
<dbReference type="SUPFAM" id="SSF47203">
    <property type="entry name" value="Acyl-CoA dehydrogenase C-terminal domain-like"/>
    <property type="match status" value="1"/>
</dbReference>
<evidence type="ECO:0000256" key="5">
    <source>
        <dbReference type="ARBA" id="ARBA00022827"/>
    </source>
</evidence>
<evidence type="ECO:0000256" key="7">
    <source>
        <dbReference type="RuleBase" id="RU362125"/>
    </source>
</evidence>
<dbReference type="Pfam" id="PF02771">
    <property type="entry name" value="Acyl-CoA_dh_N"/>
    <property type="match status" value="1"/>
</dbReference>
<dbReference type="PANTHER" id="PTHR48083:SF13">
    <property type="entry name" value="ACYL-COA DEHYDROGENASE FAMILY MEMBER 11"/>
    <property type="match status" value="1"/>
</dbReference>
<dbReference type="Gene3D" id="1.10.540.10">
    <property type="entry name" value="Acyl-CoA dehydrogenase/oxidase, N-terminal domain"/>
    <property type="match status" value="1"/>
</dbReference>
<comment type="subunit">
    <text evidence="3">Homodimer.</text>
</comment>
<evidence type="ECO:0000259" key="10">
    <source>
        <dbReference type="Pfam" id="PF02771"/>
    </source>
</evidence>
<dbReference type="GO" id="GO:0050660">
    <property type="term" value="F:flavin adenine dinucleotide binding"/>
    <property type="evidence" value="ECO:0007669"/>
    <property type="project" value="InterPro"/>
</dbReference>
<keyword evidence="4 7" id="KW-0285">Flavoprotein</keyword>